<accession>A0A816LZA2</accession>
<feature type="signal peptide" evidence="1">
    <location>
        <begin position="1"/>
        <end position="21"/>
    </location>
</feature>
<sequence length="45" mass="5120">MKSPKIFEVLSLLLAFSVVDVVEFLVEDNTKYSVNALRFWDEIGG</sequence>
<reference evidence="2" key="1">
    <citation type="submission" date="2021-01" db="EMBL/GenBank/DDBJ databases">
        <authorList>
            <consortium name="Genoscope - CEA"/>
            <person name="William W."/>
        </authorList>
    </citation>
    <scope>NUCLEOTIDE SEQUENCE</scope>
</reference>
<dbReference type="EMBL" id="HG994371">
    <property type="protein sequence ID" value="CAF1957299.1"/>
    <property type="molecule type" value="Genomic_DNA"/>
</dbReference>
<proteinExistence type="predicted"/>
<gene>
    <name evidence="2" type="ORF">DARMORV10_C07P08670.1</name>
</gene>
<dbReference type="AlphaFoldDB" id="A0A816LZA2"/>
<feature type="chain" id="PRO_5032872089" evidence="1">
    <location>
        <begin position="22"/>
        <end position="45"/>
    </location>
</feature>
<dbReference type="Proteomes" id="UP001295469">
    <property type="component" value="Chromosome C07"/>
</dbReference>
<evidence type="ECO:0000313" key="2">
    <source>
        <dbReference type="EMBL" id="CAF1957299.1"/>
    </source>
</evidence>
<evidence type="ECO:0000256" key="1">
    <source>
        <dbReference type="SAM" id="SignalP"/>
    </source>
</evidence>
<keyword evidence="1" id="KW-0732">Signal</keyword>
<protein>
    <submittedName>
        <fullName evidence="2">(rape) hypothetical protein</fullName>
    </submittedName>
</protein>
<organism evidence="2">
    <name type="scientific">Brassica napus</name>
    <name type="common">Rape</name>
    <dbReference type="NCBI Taxonomy" id="3708"/>
    <lineage>
        <taxon>Eukaryota</taxon>
        <taxon>Viridiplantae</taxon>
        <taxon>Streptophyta</taxon>
        <taxon>Embryophyta</taxon>
        <taxon>Tracheophyta</taxon>
        <taxon>Spermatophyta</taxon>
        <taxon>Magnoliopsida</taxon>
        <taxon>eudicotyledons</taxon>
        <taxon>Gunneridae</taxon>
        <taxon>Pentapetalae</taxon>
        <taxon>rosids</taxon>
        <taxon>malvids</taxon>
        <taxon>Brassicales</taxon>
        <taxon>Brassicaceae</taxon>
        <taxon>Brassiceae</taxon>
        <taxon>Brassica</taxon>
    </lineage>
</organism>
<dbReference type="Gramene" id="CDX71205">
    <property type="protein sequence ID" value="CDX71205"/>
    <property type="gene ID" value="GSBRNA2T00144758001"/>
</dbReference>
<name>A0A816LZA2_BRANA</name>